<protein>
    <submittedName>
        <fullName evidence="9">Response regulator transcription factor</fullName>
    </submittedName>
</protein>
<dbReference type="GO" id="GO:0006355">
    <property type="term" value="P:regulation of DNA-templated transcription"/>
    <property type="evidence" value="ECO:0007669"/>
    <property type="project" value="InterPro"/>
</dbReference>
<evidence type="ECO:0000256" key="4">
    <source>
        <dbReference type="ARBA" id="ARBA00023125"/>
    </source>
</evidence>
<dbReference type="Proteomes" id="UP000593626">
    <property type="component" value="Chromosome"/>
</dbReference>
<dbReference type="GO" id="GO:0000160">
    <property type="term" value="P:phosphorelay signal transduction system"/>
    <property type="evidence" value="ECO:0007669"/>
    <property type="project" value="InterPro"/>
</dbReference>
<evidence type="ECO:0000256" key="6">
    <source>
        <dbReference type="PROSITE-ProRule" id="PRU00169"/>
    </source>
</evidence>
<keyword evidence="2 6" id="KW-0597">Phosphoprotein</keyword>
<name>A0A7S8HEL8_9BACI</name>
<proteinExistence type="predicted"/>
<keyword evidence="5" id="KW-0804">Transcription</keyword>
<evidence type="ECO:0000256" key="1">
    <source>
        <dbReference type="ARBA" id="ARBA00004496"/>
    </source>
</evidence>
<dbReference type="InterPro" id="IPR011006">
    <property type="entry name" value="CheY-like_superfamily"/>
</dbReference>
<dbReference type="Pfam" id="PF00072">
    <property type="entry name" value="Response_reg"/>
    <property type="match status" value="1"/>
</dbReference>
<keyword evidence="10" id="KW-1185">Reference proteome</keyword>
<dbReference type="Pfam" id="PF00196">
    <property type="entry name" value="GerE"/>
    <property type="match status" value="1"/>
</dbReference>
<evidence type="ECO:0000313" key="10">
    <source>
        <dbReference type="Proteomes" id="UP000593626"/>
    </source>
</evidence>
<gene>
    <name evidence="9" type="ORF">G8O30_02180</name>
</gene>
<dbReference type="EMBL" id="CP049742">
    <property type="protein sequence ID" value="QPC45847.1"/>
    <property type="molecule type" value="Genomic_DNA"/>
</dbReference>
<dbReference type="PROSITE" id="PS50110">
    <property type="entry name" value="RESPONSE_REGULATORY"/>
    <property type="match status" value="1"/>
</dbReference>
<feature type="domain" description="HTH luxR-type" evidence="7">
    <location>
        <begin position="143"/>
        <end position="208"/>
    </location>
</feature>
<dbReference type="InterPro" id="IPR016032">
    <property type="entry name" value="Sig_transdc_resp-reg_C-effctor"/>
</dbReference>
<evidence type="ECO:0000256" key="3">
    <source>
        <dbReference type="ARBA" id="ARBA00023015"/>
    </source>
</evidence>
<dbReference type="InterPro" id="IPR000792">
    <property type="entry name" value="Tscrpt_reg_LuxR_C"/>
</dbReference>
<dbReference type="PROSITE" id="PS50043">
    <property type="entry name" value="HTH_LUXR_2"/>
    <property type="match status" value="1"/>
</dbReference>
<organism evidence="9 10">
    <name type="scientific">Mangrovibacillus cuniculi</name>
    <dbReference type="NCBI Taxonomy" id="2593652"/>
    <lineage>
        <taxon>Bacteria</taxon>
        <taxon>Bacillati</taxon>
        <taxon>Bacillota</taxon>
        <taxon>Bacilli</taxon>
        <taxon>Bacillales</taxon>
        <taxon>Bacillaceae</taxon>
        <taxon>Mangrovibacillus</taxon>
    </lineage>
</organism>
<feature type="modified residue" description="4-aspartylphosphate" evidence="6">
    <location>
        <position position="54"/>
    </location>
</feature>
<dbReference type="InterPro" id="IPR058245">
    <property type="entry name" value="NreC/VraR/RcsB-like_REC"/>
</dbReference>
<evidence type="ECO:0000259" key="7">
    <source>
        <dbReference type="PROSITE" id="PS50043"/>
    </source>
</evidence>
<dbReference type="PROSITE" id="PS00622">
    <property type="entry name" value="HTH_LUXR_1"/>
    <property type="match status" value="1"/>
</dbReference>
<dbReference type="GO" id="GO:0005737">
    <property type="term" value="C:cytoplasm"/>
    <property type="evidence" value="ECO:0007669"/>
    <property type="project" value="UniProtKB-SubCell"/>
</dbReference>
<dbReference type="InterPro" id="IPR039420">
    <property type="entry name" value="WalR-like"/>
</dbReference>
<evidence type="ECO:0000256" key="2">
    <source>
        <dbReference type="ARBA" id="ARBA00022553"/>
    </source>
</evidence>
<dbReference type="SMART" id="SM00448">
    <property type="entry name" value="REC"/>
    <property type="match status" value="1"/>
</dbReference>
<dbReference type="PANTHER" id="PTHR43214">
    <property type="entry name" value="TWO-COMPONENT RESPONSE REGULATOR"/>
    <property type="match status" value="1"/>
</dbReference>
<dbReference type="PANTHER" id="PTHR43214:SF43">
    <property type="entry name" value="TWO-COMPONENT RESPONSE REGULATOR"/>
    <property type="match status" value="1"/>
</dbReference>
<dbReference type="AlphaFoldDB" id="A0A7S8HEL8"/>
<reference evidence="9 10" key="1">
    <citation type="submission" date="2019-07" db="EMBL/GenBank/DDBJ databases">
        <title>Genome sequence of 2 isolates from Red Sea Mangroves.</title>
        <authorList>
            <person name="Sefrji F."/>
            <person name="Michoud G."/>
            <person name="Merlino G."/>
            <person name="Daffonchio D."/>
        </authorList>
    </citation>
    <scope>NUCLEOTIDE SEQUENCE [LARGE SCALE GENOMIC DNA]</scope>
    <source>
        <strain evidence="9 10">R1DC41</strain>
    </source>
</reference>
<accession>A0A7S8HEL8</accession>
<evidence type="ECO:0000259" key="8">
    <source>
        <dbReference type="PROSITE" id="PS50110"/>
    </source>
</evidence>
<dbReference type="InterPro" id="IPR001789">
    <property type="entry name" value="Sig_transdc_resp-reg_receiver"/>
</dbReference>
<evidence type="ECO:0000313" key="9">
    <source>
        <dbReference type="EMBL" id="QPC45847.1"/>
    </source>
</evidence>
<evidence type="ECO:0000256" key="5">
    <source>
        <dbReference type="ARBA" id="ARBA00023163"/>
    </source>
</evidence>
<dbReference type="KEGG" id="mcui:G8O30_02180"/>
<dbReference type="CDD" id="cd06170">
    <property type="entry name" value="LuxR_C_like"/>
    <property type="match status" value="1"/>
</dbReference>
<dbReference type="SUPFAM" id="SSF46894">
    <property type="entry name" value="C-terminal effector domain of the bipartite response regulators"/>
    <property type="match status" value="1"/>
</dbReference>
<comment type="subcellular location">
    <subcellularLocation>
        <location evidence="1">Cytoplasm</location>
    </subcellularLocation>
</comment>
<dbReference type="SUPFAM" id="SSF52172">
    <property type="entry name" value="CheY-like"/>
    <property type="match status" value="1"/>
</dbReference>
<feature type="domain" description="Response regulatory" evidence="8">
    <location>
        <begin position="3"/>
        <end position="119"/>
    </location>
</feature>
<keyword evidence="4" id="KW-0238">DNA-binding</keyword>
<dbReference type="Gene3D" id="3.40.50.2300">
    <property type="match status" value="1"/>
</dbReference>
<dbReference type="RefSeq" id="WP_239673365.1">
    <property type="nucleotide sequence ID" value="NZ_CP049742.1"/>
</dbReference>
<dbReference type="GO" id="GO:0003677">
    <property type="term" value="F:DNA binding"/>
    <property type="evidence" value="ECO:0007669"/>
    <property type="project" value="UniProtKB-KW"/>
</dbReference>
<dbReference type="PRINTS" id="PR00038">
    <property type="entry name" value="HTHLUXR"/>
</dbReference>
<dbReference type="SMART" id="SM00421">
    <property type="entry name" value="HTH_LUXR"/>
    <property type="match status" value="1"/>
</dbReference>
<dbReference type="CDD" id="cd17535">
    <property type="entry name" value="REC_NarL-like"/>
    <property type="match status" value="1"/>
</dbReference>
<keyword evidence="3" id="KW-0805">Transcription regulation</keyword>
<sequence length="217" mass="24427">MTSILIVDDHHVVRQGLRFFLQTQEDFRIVGEAENGQEAVGKVKELQPDIVLMDLMMPVLDGIGATKVIKESFPSVKVMVLTSFSEYDQVIPAMEAGANGYQLKDIEPDDLVTAIRKMVKGENSIHQKATDQLVNRMTNIDKQSVLFNRLTTREKDVLLEMAEGKSNKEIADALFISEKTVKTHVSHLLNKLEVSDRTQAALLAVKYNLHQKHVRSE</sequence>